<dbReference type="PANTHER" id="PTHR11802">
    <property type="entry name" value="SERINE PROTEASE FAMILY S10 SERINE CARBOXYPEPTIDASE"/>
    <property type="match status" value="1"/>
</dbReference>
<comment type="similarity">
    <text evidence="1">Belongs to the peptidase S10 family.</text>
</comment>
<keyword evidence="5" id="KW-0378">Hydrolase</keyword>
<proteinExistence type="inferred from homology"/>
<evidence type="ECO:0000313" key="8">
    <source>
        <dbReference type="EMBL" id="PMD33080.1"/>
    </source>
</evidence>
<dbReference type="InterPro" id="IPR029058">
    <property type="entry name" value="AB_hydrolase_fold"/>
</dbReference>
<protein>
    <submittedName>
        <fullName evidence="8">Carboxypeptidase S1</fullName>
    </submittedName>
</protein>
<evidence type="ECO:0000313" key="9">
    <source>
        <dbReference type="Proteomes" id="UP000235786"/>
    </source>
</evidence>
<evidence type="ECO:0000256" key="1">
    <source>
        <dbReference type="ARBA" id="ARBA00009431"/>
    </source>
</evidence>
<evidence type="ECO:0000256" key="2">
    <source>
        <dbReference type="ARBA" id="ARBA00022645"/>
    </source>
</evidence>
<name>A0A2J6R3H6_HYAVF</name>
<dbReference type="SUPFAM" id="SSF53474">
    <property type="entry name" value="alpha/beta-Hydrolases"/>
    <property type="match status" value="1"/>
</dbReference>
<keyword evidence="4 7" id="KW-0732">Signal</keyword>
<organism evidence="8 9">
    <name type="scientific">Hyaloscypha variabilis (strain UAMH 11265 / GT02V1 / F)</name>
    <name type="common">Meliniomyces variabilis</name>
    <dbReference type="NCBI Taxonomy" id="1149755"/>
    <lineage>
        <taxon>Eukaryota</taxon>
        <taxon>Fungi</taxon>
        <taxon>Dikarya</taxon>
        <taxon>Ascomycota</taxon>
        <taxon>Pezizomycotina</taxon>
        <taxon>Leotiomycetes</taxon>
        <taxon>Helotiales</taxon>
        <taxon>Hyaloscyphaceae</taxon>
        <taxon>Hyaloscypha</taxon>
        <taxon>Hyaloscypha variabilis</taxon>
    </lineage>
</organism>
<dbReference type="GO" id="GO:0006508">
    <property type="term" value="P:proteolysis"/>
    <property type="evidence" value="ECO:0007669"/>
    <property type="project" value="UniProtKB-KW"/>
</dbReference>
<dbReference type="PRINTS" id="PR00724">
    <property type="entry name" value="CRBOXYPTASEC"/>
</dbReference>
<dbReference type="Gene3D" id="3.40.50.1820">
    <property type="entry name" value="alpha/beta hydrolase"/>
    <property type="match status" value="1"/>
</dbReference>
<evidence type="ECO:0000256" key="4">
    <source>
        <dbReference type="ARBA" id="ARBA00022729"/>
    </source>
</evidence>
<gene>
    <name evidence="8" type="ORF">L207DRAFT_608921</name>
</gene>
<dbReference type="Pfam" id="PF00450">
    <property type="entry name" value="Peptidase_S10"/>
    <property type="match status" value="1"/>
</dbReference>
<dbReference type="OrthoDB" id="443318at2759"/>
<keyword evidence="2 8" id="KW-0121">Carboxypeptidase</keyword>
<dbReference type="EMBL" id="KZ613957">
    <property type="protein sequence ID" value="PMD33080.1"/>
    <property type="molecule type" value="Genomic_DNA"/>
</dbReference>
<evidence type="ECO:0000256" key="7">
    <source>
        <dbReference type="SAM" id="SignalP"/>
    </source>
</evidence>
<keyword evidence="9" id="KW-1185">Reference proteome</keyword>
<dbReference type="PANTHER" id="PTHR11802:SF189">
    <property type="entry name" value="CARBOXYPEPTIDASE"/>
    <property type="match status" value="1"/>
</dbReference>
<keyword evidence="3" id="KW-0645">Protease</keyword>
<feature type="chain" id="PRO_5014372582" evidence="7">
    <location>
        <begin position="20"/>
        <end position="600"/>
    </location>
</feature>
<keyword evidence="6" id="KW-0325">Glycoprotein</keyword>
<dbReference type="GO" id="GO:0004185">
    <property type="term" value="F:serine-type carboxypeptidase activity"/>
    <property type="evidence" value="ECO:0007669"/>
    <property type="project" value="InterPro"/>
</dbReference>
<dbReference type="GO" id="GO:0000324">
    <property type="term" value="C:fungal-type vacuole"/>
    <property type="evidence" value="ECO:0007669"/>
    <property type="project" value="TreeGrafter"/>
</dbReference>
<evidence type="ECO:0000256" key="5">
    <source>
        <dbReference type="ARBA" id="ARBA00022801"/>
    </source>
</evidence>
<dbReference type="Proteomes" id="UP000235786">
    <property type="component" value="Unassembled WGS sequence"/>
</dbReference>
<dbReference type="InterPro" id="IPR001563">
    <property type="entry name" value="Peptidase_S10"/>
</dbReference>
<sequence>MQLFIQIIFIAYLSSLVQAQFPPPPSGVTTVKAKDNSGASLSYKQTYICETTPGVNSFSGYVNLPSTITGESFNISTFYWYFSARQNPSIAPLVIYLAGGAGETSLDGVNGEGGPCIINADSNSTSLNPWSFNNEANVLYIDQPVQTGFSYDRLVNGTLDLLSGIVTPLNDTTGAVQNETTLLGTFPSQDPLATTQGSVRGANALWHFMQVFVENFEPCEDVKDKKISIWGNSWAGFFMPPLFALIIRQNEAIRDKKISGRVLPLETLGSTNGCIDPLIEGYQYTQMATNNTYGFKAYNDSILAYTLNELNRVDGCKDLIGQCRELAQVSDPEYFGNNQTVNEICREAFLECFGNVQGPYLDSGRSAFDMSHPEADPYPNYRPSGYYNQAWVQAALGVPVNMTEENYVVQTVYDLIGDAIRGNISNLEFILDKGYQVAMIHGDRDYRCNWLGGEAISLAAQWRHTGDFNEAGYESIQTNDTYDGGYVRQVGKFSFSRVFQAGHAVTLFQPETVYRIFQRTMAGLDVATGTVKSYQNYSPVYKTIGPKTARNATVLPPLLEMQCYTWAANSTCTVEQTAALADGSAVVQDYVVIEPSPESN</sequence>
<dbReference type="AlphaFoldDB" id="A0A2J6R3H6"/>
<accession>A0A2J6R3H6</accession>
<reference evidence="8 9" key="1">
    <citation type="submission" date="2016-04" db="EMBL/GenBank/DDBJ databases">
        <title>A degradative enzymes factory behind the ericoid mycorrhizal symbiosis.</title>
        <authorList>
            <consortium name="DOE Joint Genome Institute"/>
            <person name="Martino E."/>
            <person name="Morin E."/>
            <person name="Grelet G."/>
            <person name="Kuo A."/>
            <person name="Kohler A."/>
            <person name="Daghino S."/>
            <person name="Barry K."/>
            <person name="Choi C."/>
            <person name="Cichocki N."/>
            <person name="Clum A."/>
            <person name="Copeland A."/>
            <person name="Hainaut M."/>
            <person name="Haridas S."/>
            <person name="Labutti K."/>
            <person name="Lindquist E."/>
            <person name="Lipzen A."/>
            <person name="Khouja H.-R."/>
            <person name="Murat C."/>
            <person name="Ohm R."/>
            <person name="Olson A."/>
            <person name="Spatafora J."/>
            <person name="Veneault-Fourrey C."/>
            <person name="Henrissat B."/>
            <person name="Grigoriev I."/>
            <person name="Martin F."/>
            <person name="Perotto S."/>
        </authorList>
    </citation>
    <scope>NUCLEOTIDE SEQUENCE [LARGE SCALE GENOMIC DNA]</scope>
    <source>
        <strain evidence="8 9">F</strain>
    </source>
</reference>
<evidence type="ECO:0000256" key="3">
    <source>
        <dbReference type="ARBA" id="ARBA00022670"/>
    </source>
</evidence>
<evidence type="ECO:0000256" key="6">
    <source>
        <dbReference type="ARBA" id="ARBA00023180"/>
    </source>
</evidence>
<feature type="signal peptide" evidence="7">
    <location>
        <begin position="1"/>
        <end position="19"/>
    </location>
</feature>